<keyword evidence="2 6" id="KW-0698">rRNA processing</keyword>
<evidence type="ECO:0000256" key="5">
    <source>
        <dbReference type="ARBA" id="ARBA00022691"/>
    </source>
</evidence>
<feature type="binding site" evidence="6">
    <location>
        <position position="83"/>
    </location>
    <ligand>
        <name>S-adenosyl-L-methionine</name>
        <dbReference type="ChEBI" id="CHEBI:59789"/>
    </ligand>
</feature>
<dbReference type="EC" id="2.1.1.-" evidence="6"/>
<dbReference type="PANTHER" id="PTHR31760:SF0">
    <property type="entry name" value="S-ADENOSYL-L-METHIONINE-DEPENDENT METHYLTRANSFERASES SUPERFAMILY PROTEIN"/>
    <property type="match status" value="1"/>
</dbReference>
<gene>
    <name evidence="6 10" type="primary">rsmG</name>
    <name evidence="9" type="ORF">ATX59_00605</name>
    <name evidence="8" type="ORF">GA838_04055</name>
    <name evidence="10" type="ORF">OENI_0115</name>
</gene>
<evidence type="ECO:0000256" key="1">
    <source>
        <dbReference type="ARBA" id="ARBA00022490"/>
    </source>
</evidence>
<reference evidence="9 11" key="1">
    <citation type="journal article" date="2016" name="BMC Genomics">
        <title>Consensus pan-genome assembly of the specialised wine bacterium Oenococcus oeni.</title>
        <authorList>
            <person name="Sternes P.R."/>
            <person name="Borneman A.R."/>
        </authorList>
    </citation>
    <scope>NUCLEOTIDE SEQUENCE [LARGE SCALE GENOMIC DNA]</scope>
    <source>
        <strain evidence="9 11">AWRIB661</strain>
    </source>
</reference>
<feature type="binding site" evidence="6">
    <location>
        <begin position="129"/>
        <end position="130"/>
    </location>
    <ligand>
        <name>S-adenosyl-L-methionine</name>
        <dbReference type="ChEBI" id="CHEBI:59789"/>
    </ligand>
</feature>
<evidence type="ECO:0000313" key="11">
    <source>
        <dbReference type="Proteomes" id="UP000181728"/>
    </source>
</evidence>
<comment type="subcellular location">
    <subcellularLocation>
        <location evidence="6">Cytoplasm</location>
    </subcellularLocation>
</comment>
<feature type="region of interest" description="Disordered" evidence="7">
    <location>
        <begin position="221"/>
        <end position="242"/>
    </location>
</feature>
<dbReference type="InterPro" id="IPR029063">
    <property type="entry name" value="SAM-dependent_MTases_sf"/>
</dbReference>
<evidence type="ECO:0000313" key="8">
    <source>
        <dbReference type="EMBL" id="MDV7714943.1"/>
    </source>
</evidence>
<evidence type="ECO:0000313" key="9">
    <source>
        <dbReference type="EMBL" id="OIM22162.1"/>
    </source>
</evidence>
<dbReference type="HAMAP" id="MF_00074">
    <property type="entry name" value="16SrRNA_methyltr_G"/>
    <property type="match status" value="1"/>
</dbReference>
<dbReference type="Pfam" id="PF02527">
    <property type="entry name" value="GidB"/>
    <property type="match status" value="1"/>
</dbReference>
<evidence type="ECO:0000256" key="3">
    <source>
        <dbReference type="ARBA" id="ARBA00022603"/>
    </source>
</evidence>
<evidence type="ECO:0000256" key="2">
    <source>
        <dbReference type="ARBA" id="ARBA00022552"/>
    </source>
</evidence>
<feature type="binding site" evidence="6">
    <location>
        <position position="148"/>
    </location>
    <ligand>
        <name>S-adenosyl-L-methionine</name>
        <dbReference type="ChEBI" id="CHEBI:59789"/>
    </ligand>
</feature>
<dbReference type="PANTHER" id="PTHR31760">
    <property type="entry name" value="S-ADENOSYL-L-METHIONINE-DEPENDENT METHYLTRANSFERASES SUPERFAMILY PROTEIN"/>
    <property type="match status" value="1"/>
</dbReference>
<dbReference type="NCBIfam" id="TIGR00138">
    <property type="entry name" value="rsmG_gidB"/>
    <property type="match status" value="1"/>
</dbReference>
<proteinExistence type="inferred from homology"/>
<feature type="binding site" evidence="6">
    <location>
        <position position="78"/>
    </location>
    <ligand>
        <name>S-adenosyl-L-methionine</name>
        <dbReference type="ChEBI" id="CHEBI:59789"/>
    </ligand>
</feature>
<name>A0A483B535_OENOE</name>
<keyword evidence="3 6" id="KW-0489">Methyltransferase</keyword>
<keyword evidence="5 6" id="KW-0949">S-adenosyl-L-methionine</keyword>
<dbReference type="AlphaFoldDB" id="A0A483B535"/>
<evidence type="ECO:0000256" key="4">
    <source>
        <dbReference type="ARBA" id="ARBA00022679"/>
    </source>
</evidence>
<comment type="function">
    <text evidence="6">Specifically methylates the N7 position of a guanine in 16S rRNA.</text>
</comment>
<evidence type="ECO:0000256" key="6">
    <source>
        <dbReference type="HAMAP-Rule" id="MF_00074"/>
    </source>
</evidence>
<dbReference type="Gene3D" id="3.40.50.150">
    <property type="entry name" value="Vaccinia Virus protein VP39"/>
    <property type="match status" value="1"/>
</dbReference>
<keyword evidence="4 6" id="KW-0808">Transferase</keyword>
<dbReference type="CDD" id="cd02440">
    <property type="entry name" value="AdoMet_MTases"/>
    <property type="match status" value="1"/>
</dbReference>
<comment type="similarity">
    <text evidence="6">Belongs to the methyltransferase superfamily. RNA methyltransferase RsmG family.</text>
</comment>
<reference evidence="10 12" key="2">
    <citation type="submission" date="2018-08" db="EMBL/GenBank/DDBJ databases">
        <authorList>
            <person name="Lorentzen P. G. S. M."/>
        </authorList>
    </citation>
    <scope>NUCLEOTIDE SEQUENCE [LARGE SCALE GENOMIC DNA]</scope>
    <source>
        <strain evidence="10 12">CRBO_1381</strain>
    </source>
</reference>
<dbReference type="SUPFAM" id="SSF53335">
    <property type="entry name" value="S-adenosyl-L-methionine-dependent methyltransferases"/>
    <property type="match status" value="1"/>
</dbReference>
<dbReference type="OMA" id="AGMPNKK"/>
<dbReference type="GeneID" id="75064939"/>
<dbReference type="Proteomes" id="UP001281024">
    <property type="component" value="Unassembled WGS sequence"/>
</dbReference>
<evidence type="ECO:0000313" key="10">
    <source>
        <dbReference type="EMBL" id="VDB97059.1"/>
    </source>
</evidence>
<evidence type="ECO:0000256" key="7">
    <source>
        <dbReference type="SAM" id="MobiDB-lite"/>
    </source>
</evidence>
<sequence>MNPDEFVTTLNNQSLPISNRKMVLFQTYLEFLLEYSKKVNLTAIKEPKDIWLKHFYDSLTPLLYLPDMNKKASLIDIGSGAGFPGVPLKIVNQKFQLTLLDSLQKRIAFLDQLIDKLNLKNVETVHGRAEDFAHNLNYREKYDFAIARAVSNTNTLLELLLPFVKVGGKIILMKTVHVESEIYGASKALEELGGRVSQSFSFELPNDDPRVLITIDKISSTKKRYPRKAGVPEKSPIGGKHD</sequence>
<evidence type="ECO:0000313" key="12">
    <source>
        <dbReference type="Proteomes" id="UP000294726"/>
    </source>
</evidence>
<dbReference type="EMBL" id="LR031358">
    <property type="protein sequence ID" value="VDB97059.1"/>
    <property type="molecule type" value="Genomic_DNA"/>
</dbReference>
<dbReference type="SMR" id="A0A483B535"/>
<keyword evidence="1 6" id="KW-0963">Cytoplasm</keyword>
<dbReference type="RefSeq" id="WP_002818025.1">
    <property type="nucleotide sequence ID" value="NZ_CP014324.1"/>
</dbReference>
<dbReference type="GO" id="GO:0005829">
    <property type="term" value="C:cytosol"/>
    <property type="evidence" value="ECO:0007669"/>
    <property type="project" value="TreeGrafter"/>
</dbReference>
<dbReference type="Proteomes" id="UP000181728">
    <property type="component" value="Unassembled WGS sequence"/>
</dbReference>
<dbReference type="FunFam" id="3.40.50.150:FF:000041">
    <property type="entry name" value="Ribosomal RNA small subunit methyltransferase G"/>
    <property type="match status" value="1"/>
</dbReference>
<dbReference type="EMBL" id="WERV01000003">
    <property type="protein sequence ID" value="MDV7714943.1"/>
    <property type="molecule type" value="Genomic_DNA"/>
</dbReference>
<protein>
    <recommendedName>
        <fullName evidence="6">Ribosomal RNA small subunit methyltransferase G</fullName>
        <ecNumber evidence="6">2.1.1.-</ecNumber>
    </recommendedName>
    <alternativeName>
        <fullName evidence="6">16S rRNA 7-methylguanosine methyltransferase</fullName>
        <shortName evidence="6">16S rRNA m7G methyltransferase</shortName>
    </alternativeName>
</protein>
<dbReference type="InterPro" id="IPR003682">
    <property type="entry name" value="rRNA_ssu_MeTfrase_G"/>
</dbReference>
<comment type="caution">
    <text evidence="6">Lacks conserved residue(s) required for the propagation of feature annotation.</text>
</comment>
<accession>A0A483B535</accession>
<dbReference type="Proteomes" id="UP000294726">
    <property type="component" value="Chromosome"/>
</dbReference>
<dbReference type="EMBL" id="MLOK01000009">
    <property type="protein sequence ID" value="OIM22162.1"/>
    <property type="molecule type" value="Genomic_DNA"/>
</dbReference>
<dbReference type="GO" id="GO:0070043">
    <property type="term" value="F:rRNA (guanine-N7-)-methyltransferase activity"/>
    <property type="evidence" value="ECO:0007669"/>
    <property type="project" value="UniProtKB-UniRule"/>
</dbReference>
<organism evidence="10 12">
    <name type="scientific">Oenococcus oeni</name>
    <name type="common">Leuconostoc oenos</name>
    <dbReference type="NCBI Taxonomy" id="1247"/>
    <lineage>
        <taxon>Bacteria</taxon>
        <taxon>Bacillati</taxon>
        <taxon>Bacillota</taxon>
        <taxon>Bacilli</taxon>
        <taxon>Lactobacillales</taxon>
        <taxon>Lactobacillaceae</taxon>
        <taxon>Oenococcus</taxon>
    </lineage>
</organism>
<reference evidence="8" key="3">
    <citation type="submission" date="2019-10" db="EMBL/GenBank/DDBJ databases">
        <title>Malate fermentation in French cider.</title>
        <authorList>
            <person name="Cousin F.J."/>
            <person name="Medina Fernandez S."/>
            <person name="Misery B."/>
            <person name="Laplace J.-M."/>
            <person name="Cretenet M."/>
        </authorList>
    </citation>
    <scope>NUCLEOTIDE SEQUENCE</scope>
    <source>
        <strain evidence="8">UCMA15129</strain>
    </source>
</reference>